<keyword evidence="7" id="KW-0175">Coiled coil</keyword>
<dbReference type="InterPro" id="IPR007356">
    <property type="entry name" value="tRNA_m1G_MeTrfase_euk"/>
</dbReference>
<feature type="domain" description="SAM-dependent MTase TRM10-type" evidence="10">
    <location>
        <begin position="168"/>
        <end position="364"/>
    </location>
</feature>
<dbReference type="Proteomes" id="UP000821853">
    <property type="component" value="Chromosome 1"/>
</dbReference>
<keyword evidence="5" id="KW-0819">tRNA processing</keyword>
<dbReference type="PROSITE" id="PS51675">
    <property type="entry name" value="SAM_MT_TRM10"/>
    <property type="match status" value="1"/>
</dbReference>
<dbReference type="GO" id="GO:0097745">
    <property type="term" value="P:mitochondrial tRNA 5'-end processing"/>
    <property type="evidence" value="ECO:0007669"/>
    <property type="project" value="TreeGrafter"/>
</dbReference>
<accession>A0A9J6FJ68</accession>
<evidence type="ECO:0000256" key="5">
    <source>
        <dbReference type="ARBA" id="ARBA00022694"/>
    </source>
</evidence>
<dbReference type="PANTHER" id="PTHR13563:SF5">
    <property type="entry name" value="TRNA METHYLTRANSFERASE 10 HOMOLOG C"/>
    <property type="match status" value="1"/>
</dbReference>
<evidence type="ECO:0000256" key="7">
    <source>
        <dbReference type="ARBA" id="ARBA00023054"/>
    </source>
</evidence>
<proteinExistence type="predicted"/>
<evidence type="ECO:0000259" key="10">
    <source>
        <dbReference type="PROSITE" id="PS51675"/>
    </source>
</evidence>
<evidence type="ECO:0000313" key="11">
    <source>
        <dbReference type="EMBL" id="KAH9362377.1"/>
    </source>
</evidence>
<evidence type="ECO:0000256" key="3">
    <source>
        <dbReference type="ARBA" id="ARBA00022679"/>
    </source>
</evidence>
<dbReference type="GO" id="GO:0000049">
    <property type="term" value="F:tRNA binding"/>
    <property type="evidence" value="ECO:0007669"/>
    <property type="project" value="TreeGrafter"/>
</dbReference>
<comment type="caution">
    <text evidence="11">The sequence shown here is derived from an EMBL/GenBank/DDBJ whole genome shotgun (WGS) entry which is preliminary data.</text>
</comment>
<evidence type="ECO:0000256" key="8">
    <source>
        <dbReference type="ARBA" id="ARBA00023128"/>
    </source>
</evidence>
<comment type="subcellular location">
    <subcellularLocation>
        <location evidence="1">Mitochondrion</location>
    </subcellularLocation>
</comment>
<keyword evidence="8" id="KW-0496">Mitochondrion</keyword>
<dbReference type="CDD" id="cd18102">
    <property type="entry name" value="Trm10_MRRP1"/>
    <property type="match status" value="1"/>
</dbReference>
<dbReference type="OMA" id="PRECNKA"/>
<dbReference type="OrthoDB" id="9976048at2759"/>
<dbReference type="Gene3D" id="3.40.1280.30">
    <property type="match status" value="1"/>
</dbReference>
<dbReference type="GO" id="GO:0005739">
    <property type="term" value="C:mitochondrion"/>
    <property type="evidence" value="ECO:0007669"/>
    <property type="project" value="UniProtKB-SubCell"/>
</dbReference>
<keyword evidence="12" id="KW-1185">Reference proteome</keyword>
<sequence>MMCATSKVPFRPDRRLCLAVSEHGHPKTDDGSDSTDEGFRVYRVADFPDLELDKTDKERLRLLLRQHKLRLRHGVPAPQELSTQDVLDLLAKDSFNKRSRLFKYLFHKEEKRLREQRRVLGGVVSTKAAEPKSKKEFVPHSADRIEEYHLFGNSFLIRIREDTMNRFYESRQIPAILFGQSVVFDLGYDEVMTPRECNKAARDLLLAYGWNRRSRDPFHLHFCNAAPNGVTARILENALFSASELPLLSELTPHSYLDVFPKEKIVYLTPDSENTLDVFDHDAVYVIGALVDKETKPGITLSKATSEGLRTARFPQTFAWNWQLEVAQPLHFPHVLKILLDLKRTNSWESALRFVNRVMTVRHG</sequence>
<gene>
    <name evidence="11" type="ORF">HPB48_018029</name>
</gene>
<evidence type="ECO:0000256" key="1">
    <source>
        <dbReference type="ARBA" id="ARBA00004173"/>
    </source>
</evidence>
<reference evidence="11 12" key="1">
    <citation type="journal article" date="2020" name="Cell">
        <title>Large-Scale Comparative Analyses of Tick Genomes Elucidate Their Genetic Diversity and Vector Capacities.</title>
        <authorList>
            <consortium name="Tick Genome and Microbiome Consortium (TIGMIC)"/>
            <person name="Jia N."/>
            <person name="Wang J."/>
            <person name="Shi W."/>
            <person name="Du L."/>
            <person name="Sun Y."/>
            <person name="Zhan W."/>
            <person name="Jiang J.F."/>
            <person name="Wang Q."/>
            <person name="Zhang B."/>
            <person name="Ji P."/>
            <person name="Bell-Sakyi L."/>
            <person name="Cui X.M."/>
            <person name="Yuan T.T."/>
            <person name="Jiang B.G."/>
            <person name="Yang W.F."/>
            <person name="Lam T.T."/>
            <person name="Chang Q.C."/>
            <person name="Ding S.J."/>
            <person name="Wang X.J."/>
            <person name="Zhu J.G."/>
            <person name="Ruan X.D."/>
            <person name="Zhao L."/>
            <person name="Wei J.T."/>
            <person name="Ye R.Z."/>
            <person name="Que T.C."/>
            <person name="Du C.H."/>
            <person name="Zhou Y.H."/>
            <person name="Cheng J.X."/>
            <person name="Dai P.F."/>
            <person name="Guo W.B."/>
            <person name="Han X.H."/>
            <person name="Huang E.J."/>
            <person name="Li L.F."/>
            <person name="Wei W."/>
            <person name="Gao Y.C."/>
            <person name="Liu J.Z."/>
            <person name="Shao H.Z."/>
            <person name="Wang X."/>
            <person name="Wang C.C."/>
            <person name="Yang T.C."/>
            <person name="Huo Q.B."/>
            <person name="Li W."/>
            <person name="Chen H.Y."/>
            <person name="Chen S.E."/>
            <person name="Zhou L.G."/>
            <person name="Ni X.B."/>
            <person name="Tian J.H."/>
            <person name="Sheng Y."/>
            <person name="Liu T."/>
            <person name="Pan Y.S."/>
            <person name="Xia L.Y."/>
            <person name="Li J."/>
            <person name="Zhao F."/>
            <person name="Cao W.C."/>
        </authorList>
    </citation>
    <scope>NUCLEOTIDE SEQUENCE [LARGE SCALE GENOMIC DNA]</scope>
    <source>
        <strain evidence="11">HaeL-2018</strain>
    </source>
</reference>
<keyword evidence="6" id="KW-0809">Transit peptide</keyword>
<name>A0A9J6FJ68_HAELO</name>
<dbReference type="GO" id="GO:0032259">
    <property type="term" value="P:methylation"/>
    <property type="evidence" value="ECO:0007669"/>
    <property type="project" value="UniProtKB-KW"/>
</dbReference>
<dbReference type="GO" id="GO:0008168">
    <property type="term" value="F:methyltransferase activity"/>
    <property type="evidence" value="ECO:0007669"/>
    <property type="project" value="UniProtKB-KW"/>
</dbReference>
<dbReference type="InterPro" id="IPR028564">
    <property type="entry name" value="MT_TRM10-typ"/>
</dbReference>
<keyword evidence="3" id="KW-0808">Transferase</keyword>
<dbReference type="InterPro" id="IPR025812">
    <property type="entry name" value="Trm10_C_MTase_dom"/>
</dbReference>
<dbReference type="VEuPathDB" id="VectorBase:HLOH_060850"/>
<evidence type="ECO:0000256" key="2">
    <source>
        <dbReference type="ARBA" id="ARBA00022603"/>
    </source>
</evidence>
<organism evidence="11 12">
    <name type="scientific">Haemaphysalis longicornis</name>
    <name type="common">Bush tick</name>
    <dbReference type="NCBI Taxonomy" id="44386"/>
    <lineage>
        <taxon>Eukaryota</taxon>
        <taxon>Metazoa</taxon>
        <taxon>Ecdysozoa</taxon>
        <taxon>Arthropoda</taxon>
        <taxon>Chelicerata</taxon>
        <taxon>Arachnida</taxon>
        <taxon>Acari</taxon>
        <taxon>Parasitiformes</taxon>
        <taxon>Ixodida</taxon>
        <taxon>Ixodoidea</taxon>
        <taxon>Ixodidae</taxon>
        <taxon>Haemaphysalinae</taxon>
        <taxon>Haemaphysalis</taxon>
    </lineage>
</organism>
<dbReference type="EMBL" id="JABSTR010000001">
    <property type="protein sequence ID" value="KAH9362377.1"/>
    <property type="molecule type" value="Genomic_DNA"/>
</dbReference>
<dbReference type="AlphaFoldDB" id="A0A9J6FJ68"/>
<dbReference type="GO" id="GO:0070131">
    <property type="term" value="P:positive regulation of mitochondrial translation"/>
    <property type="evidence" value="ECO:0007669"/>
    <property type="project" value="TreeGrafter"/>
</dbReference>
<dbReference type="PANTHER" id="PTHR13563">
    <property type="entry name" value="TRNA (GUANINE-9-) METHYLTRANSFERASE"/>
    <property type="match status" value="1"/>
</dbReference>
<evidence type="ECO:0000256" key="9">
    <source>
        <dbReference type="ARBA" id="ARBA00029803"/>
    </source>
</evidence>
<evidence type="ECO:0000256" key="6">
    <source>
        <dbReference type="ARBA" id="ARBA00022946"/>
    </source>
</evidence>
<evidence type="ECO:0000256" key="4">
    <source>
        <dbReference type="ARBA" id="ARBA00022691"/>
    </source>
</evidence>
<keyword evidence="2" id="KW-0489">Methyltransferase</keyword>
<dbReference type="GO" id="GO:0005654">
    <property type="term" value="C:nucleoplasm"/>
    <property type="evidence" value="ECO:0007669"/>
    <property type="project" value="TreeGrafter"/>
</dbReference>
<dbReference type="InterPro" id="IPR038459">
    <property type="entry name" value="MT_TRM10-typ_sf"/>
</dbReference>
<evidence type="ECO:0000313" key="12">
    <source>
        <dbReference type="Proteomes" id="UP000821853"/>
    </source>
</evidence>
<protein>
    <recommendedName>
        <fullName evidence="9">RNA (guanine-9-)-methyltransferase domain-containing protein 1</fullName>
    </recommendedName>
</protein>
<keyword evidence="4" id="KW-0949">S-adenosyl-L-methionine</keyword>